<reference evidence="1 2" key="1">
    <citation type="submission" date="2024-09" db="EMBL/GenBank/DDBJ databases">
        <authorList>
            <person name="Sun Q."/>
            <person name="Mori K."/>
        </authorList>
    </citation>
    <scope>NUCLEOTIDE SEQUENCE [LARGE SCALE GENOMIC DNA]</scope>
    <source>
        <strain evidence="1 2">JCM 3324</strain>
    </source>
</reference>
<dbReference type="RefSeq" id="WP_379484472.1">
    <property type="nucleotide sequence ID" value="NZ_JBHMCF010000038.1"/>
</dbReference>
<proteinExistence type="predicted"/>
<protein>
    <submittedName>
        <fullName evidence="1">Uncharacterized protein</fullName>
    </submittedName>
</protein>
<evidence type="ECO:0000313" key="1">
    <source>
        <dbReference type="EMBL" id="MFB9474547.1"/>
    </source>
</evidence>
<accession>A0ABV5NWD2</accession>
<gene>
    <name evidence="1" type="ORF">ACFFR3_34060</name>
</gene>
<sequence>MSYRASWRGAVYDAAPQLLEDGLWIRLRRASPAAGFERLADDLYVRPVPAAECAWVRHVITVCTWRDAPFRLCAQRGDKVLIEYVGAQVTVARELDLDRIDRGVHRLWVPRAEVAEVQELPVDVLL</sequence>
<organism evidence="1 2">
    <name type="scientific">Nonomuraea salmonea</name>
    <dbReference type="NCBI Taxonomy" id="46181"/>
    <lineage>
        <taxon>Bacteria</taxon>
        <taxon>Bacillati</taxon>
        <taxon>Actinomycetota</taxon>
        <taxon>Actinomycetes</taxon>
        <taxon>Streptosporangiales</taxon>
        <taxon>Streptosporangiaceae</taxon>
        <taxon>Nonomuraea</taxon>
    </lineage>
</organism>
<name>A0ABV5NWD2_9ACTN</name>
<evidence type="ECO:0000313" key="2">
    <source>
        <dbReference type="Proteomes" id="UP001589568"/>
    </source>
</evidence>
<dbReference type="EMBL" id="JBHMCF010000038">
    <property type="protein sequence ID" value="MFB9474547.1"/>
    <property type="molecule type" value="Genomic_DNA"/>
</dbReference>
<keyword evidence="2" id="KW-1185">Reference proteome</keyword>
<dbReference type="Proteomes" id="UP001589568">
    <property type="component" value="Unassembled WGS sequence"/>
</dbReference>
<comment type="caution">
    <text evidence="1">The sequence shown here is derived from an EMBL/GenBank/DDBJ whole genome shotgun (WGS) entry which is preliminary data.</text>
</comment>